<evidence type="ECO:0000256" key="4">
    <source>
        <dbReference type="ARBA" id="ARBA00022741"/>
    </source>
</evidence>
<keyword evidence="3" id="KW-0677">Repeat</keyword>
<dbReference type="Gene3D" id="3.80.10.10">
    <property type="entry name" value="Ribonuclease Inhibitor"/>
    <property type="match status" value="3"/>
</dbReference>
<dbReference type="Gene3D" id="3.40.50.300">
    <property type="entry name" value="P-loop containing nucleotide triphosphate hydrolases"/>
    <property type="match status" value="1"/>
</dbReference>
<dbReference type="Proteomes" id="UP001234989">
    <property type="component" value="Chromosome 9"/>
</dbReference>
<dbReference type="Gene3D" id="1.10.8.430">
    <property type="entry name" value="Helical domain of apoptotic protease-activating factors"/>
    <property type="match status" value="1"/>
</dbReference>
<dbReference type="InterPro" id="IPR058922">
    <property type="entry name" value="WHD_DRP"/>
</dbReference>
<comment type="similarity">
    <text evidence="1">Belongs to the disease resistance NB-LRR family.</text>
</comment>
<dbReference type="PANTHER" id="PTHR36766">
    <property type="entry name" value="PLANT BROAD-SPECTRUM MILDEW RESISTANCE PROTEIN RPW8"/>
    <property type="match status" value="1"/>
</dbReference>
<dbReference type="Gene3D" id="1.20.5.4130">
    <property type="match status" value="1"/>
</dbReference>
<dbReference type="GO" id="GO:0043531">
    <property type="term" value="F:ADP binding"/>
    <property type="evidence" value="ECO:0007669"/>
    <property type="project" value="InterPro"/>
</dbReference>
<dbReference type="EMBL" id="CP133620">
    <property type="protein sequence ID" value="WMV47108.1"/>
    <property type="molecule type" value="Genomic_DNA"/>
</dbReference>
<dbReference type="SMART" id="SM00369">
    <property type="entry name" value="LRR_TYP"/>
    <property type="match status" value="3"/>
</dbReference>
<dbReference type="Gene3D" id="1.10.10.10">
    <property type="entry name" value="Winged helix-like DNA-binding domain superfamily/Winged helix DNA-binding domain"/>
    <property type="match status" value="1"/>
</dbReference>
<dbReference type="PRINTS" id="PR00364">
    <property type="entry name" value="DISEASERSIST"/>
</dbReference>
<dbReference type="Pfam" id="PF23559">
    <property type="entry name" value="WHD_DRP"/>
    <property type="match status" value="1"/>
</dbReference>
<dbReference type="FunFam" id="1.10.10.10:FF:000322">
    <property type="entry name" value="Probable disease resistance protein At1g63360"/>
    <property type="match status" value="1"/>
</dbReference>
<accession>A0AAF0UIN4</accession>
<dbReference type="InterPro" id="IPR002182">
    <property type="entry name" value="NB-ARC"/>
</dbReference>
<dbReference type="Pfam" id="PF18052">
    <property type="entry name" value="Rx_N"/>
    <property type="match status" value="1"/>
</dbReference>
<dbReference type="PANTHER" id="PTHR36766:SF42">
    <property type="entry name" value="NB-ARC DOMAIN DISEASE RESISTANCE PROTEIN"/>
    <property type="match status" value="1"/>
</dbReference>
<feature type="domain" description="Disease resistance protein winged helix" evidence="9">
    <location>
        <begin position="425"/>
        <end position="495"/>
    </location>
</feature>
<dbReference type="Pfam" id="PF00931">
    <property type="entry name" value="NB-ARC"/>
    <property type="match status" value="1"/>
</dbReference>
<dbReference type="InterPro" id="IPR056789">
    <property type="entry name" value="LRR_R13L1-DRL21"/>
</dbReference>
<evidence type="ECO:0000259" key="9">
    <source>
        <dbReference type="Pfam" id="PF23559"/>
    </source>
</evidence>
<evidence type="ECO:0000259" key="8">
    <source>
        <dbReference type="Pfam" id="PF18052"/>
    </source>
</evidence>
<feature type="domain" description="R13L1/DRL21-like LRR repeat region" evidence="11">
    <location>
        <begin position="651"/>
        <end position="774"/>
    </location>
</feature>
<reference evidence="12" key="1">
    <citation type="submission" date="2023-08" db="EMBL/GenBank/DDBJ databases">
        <title>A de novo genome assembly of Solanum verrucosum Schlechtendal, a Mexican diploid species geographically isolated from the other diploid A-genome species in potato relatives.</title>
        <authorList>
            <person name="Hosaka K."/>
        </authorList>
    </citation>
    <scope>NUCLEOTIDE SEQUENCE</scope>
    <source>
        <tissue evidence="12">Young leaves</tissue>
    </source>
</reference>
<dbReference type="InterPro" id="IPR036388">
    <property type="entry name" value="WH-like_DNA-bd_sf"/>
</dbReference>
<dbReference type="AlphaFoldDB" id="A0AAF0UIN4"/>
<keyword evidence="13" id="KW-1185">Reference proteome</keyword>
<dbReference type="InterPro" id="IPR042197">
    <property type="entry name" value="Apaf_helical"/>
</dbReference>
<dbReference type="InterPro" id="IPR027417">
    <property type="entry name" value="P-loop_NTPase"/>
</dbReference>
<proteinExistence type="inferred from homology"/>
<keyword evidence="5" id="KW-0611">Plant defense</keyword>
<dbReference type="GO" id="GO:0051607">
    <property type="term" value="P:defense response to virus"/>
    <property type="evidence" value="ECO:0007669"/>
    <property type="project" value="UniProtKB-ARBA"/>
</dbReference>
<evidence type="ECO:0000256" key="6">
    <source>
        <dbReference type="ARBA" id="ARBA00022840"/>
    </source>
</evidence>
<dbReference type="InterPro" id="IPR055414">
    <property type="entry name" value="LRR_R13L4/SHOC2-like"/>
</dbReference>
<evidence type="ECO:0000256" key="1">
    <source>
        <dbReference type="ARBA" id="ARBA00008894"/>
    </source>
</evidence>
<dbReference type="SUPFAM" id="SSF52047">
    <property type="entry name" value="RNI-like"/>
    <property type="match status" value="1"/>
</dbReference>
<dbReference type="FunFam" id="3.40.50.300:FF:001091">
    <property type="entry name" value="Probable disease resistance protein At1g61300"/>
    <property type="match status" value="1"/>
</dbReference>
<keyword evidence="4" id="KW-0547">Nucleotide-binding</keyword>
<name>A0AAF0UIN4_SOLVR</name>
<dbReference type="Pfam" id="PF25019">
    <property type="entry name" value="LRR_R13L1-DRL21"/>
    <property type="match status" value="1"/>
</dbReference>
<feature type="domain" description="NB-ARC" evidence="7">
    <location>
        <begin position="172"/>
        <end position="342"/>
    </location>
</feature>
<evidence type="ECO:0000256" key="5">
    <source>
        <dbReference type="ARBA" id="ARBA00022821"/>
    </source>
</evidence>
<evidence type="ECO:0000256" key="2">
    <source>
        <dbReference type="ARBA" id="ARBA00022614"/>
    </source>
</evidence>
<dbReference type="GO" id="GO:0005524">
    <property type="term" value="F:ATP binding"/>
    <property type="evidence" value="ECO:0007669"/>
    <property type="project" value="UniProtKB-KW"/>
</dbReference>
<evidence type="ECO:0000259" key="11">
    <source>
        <dbReference type="Pfam" id="PF25019"/>
    </source>
</evidence>
<evidence type="ECO:0000313" key="13">
    <source>
        <dbReference type="Proteomes" id="UP001234989"/>
    </source>
</evidence>
<gene>
    <name evidence="12" type="ORF">MTR67_040493</name>
</gene>
<evidence type="ECO:0000313" key="12">
    <source>
        <dbReference type="EMBL" id="WMV47108.1"/>
    </source>
</evidence>
<dbReference type="SUPFAM" id="SSF52058">
    <property type="entry name" value="L domain-like"/>
    <property type="match status" value="1"/>
</dbReference>
<organism evidence="12 13">
    <name type="scientific">Solanum verrucosum</name>
    <dbReference type="NCBI Taxonomy" id="315347"/>
    <lineage>
        <taxon>Eukaryota</taxon>
        <taxon>Viridiplantae</taxon>
        <taxon>Streptophyta</taxon>
        <taxon>Embryophyta</taxon>
        <taxon>Tracheophyta</taxon>
        <taxon>Spermatophyta</taxon>
        <taxon>Magnoliopsida</taxon>
        <taxon>eudicotyledons</taxon>
        <taxon>Gunneridae</taxon>
        <taxon>Pentapetalae</taxon>
        <taxon>asterids</taxon>
        <taxon>lamiids</taxon>
        <taxon>Solanales</taxon>
        <taxon>Solanaceae</taxon>
        <taxon>Solanoideae</taxon>
        <taxon>Solaneae</taxon>
        <taxon>Solanum</taxon>
    </lineage>
</organism>
<sequence length="1044" mass="118605">MAEAFLQLLLDNLTSFIHGKLVLFFGFEKEFEKLSSMFSTIQAVLEDAQEKQLKDKTIENWLQKLNGAAYEVDDILDECKSEATRFEQSRLGFYHPGIITFRHKIGKRMKEIMEKVDAIAEERRKFHFLEKITERQASQEENREENLRNNGKVKKKGFVLTEPEVYGRDKEQDEIVKILINNVNVAKELPVFPIIGMGGLGKTTLAQMIFNDERVTEHFNPKIWVCVSDDFDEKRLIKTIVGNIERRSLDVEDLASFQQKLQELLTGKRYLLVLDDVWNDDQEKWAKLRAVLKVGARGASVLATTRLEKVGSIMGTLEPYRLSSLSQHDGLLLFMQRAFGQQREINSNLVAVGKEIVKKCGGVPLAAKTLGGILRFKREESEWKHVRDNEIWNLPQDESSILPALRLSYHHLPLNLRQCFAYCAVFPKDTKMEKDNLITLWMAHGFLSSKGNMELEDVGNEVWKELYMRSFFQEVVVDEFGKTYFKMHDLIHDLATSLISANTSSSNIRQVRVGEENNILSIGFSKTVPSYSPSLLKMFVSLRVLDMSYSRVYQLSSSIGNLIHLRLLNLSSTRIRSLPKRLCKLQNLQTLNLKSCRSLSCLPKQTSKLSSLRNLLLDYCPLTSMSPRIGSLTCLKTLDCFVIGKRKGYRLGELRNLNLGGSLSITHLERVKKDIAAKEANLSAKANLYSLCMSWDRSDRYESENDLDEKVLKSLKPHPNLKSLKVTGFRGLRLPDWMNGSVLKNVVSIDIDSCKNCLCLPPFGELPCLESLCLFVGSVDYIEDNVHGCGRFPSLRRLVIKGFPNLKGLLQKEGKDQFPILEEMEIHDCPMLVFPTLACVKKLEVWGNTDATSLSSISDLSTLTSLCISHNVEQTSLPEEMFKRLAYLESMSISSFKKLKELPTSLASLTALKRLDIRSCHSLEGLPEQVLEGLTSLTELFIQDCEMLKTLSEGLQHLTTLTRLVVALCPEMVTLPFGIQNLHSLQSLVIWNCPRLQSLPAGIMETKNLQALRIVYCPELAKRCEKEIGEDWNKIAHIPNVYIS</sequence>
<dbReference type="InterPro" id="IPR041118">
    <property type="entry name" value="Rx_N"/>
</dbReference>
<protein>
    <recommendedName>
        <fullName evidence="14">RB</fullName>
    </recommendedName>
</protein>
<keyword evidence="2" id="KW-0433">Leucine-rich repeat</keyword>
<dbReference type="InterPro" id="IPR038005">
    <property type="entry name" value="RX-like_CC"/>
</dbReference>
<dbReference type="InterPro" id="IPR032675">
    <property type="entry name" value="LRR_dom_sf"/>
</dbReference>
<dbReference type="Pfam" id="PF23598">
    <property type="entry name" value="LRR_14"/>
    <property type="match status" value="1"/>
</dbReference>
<evidence type="ECO:0008006" key="14">
    <source>
        <dbReference type="Google" id="ProtNLM"/>
    </source>
</evidence>
<dbReference type="CDD" id="cd14798">
    <property type="entry name" value="RX-CC_like"/>
    <property type="match status" value="1"/>
</dbReference>
<keyword evidence="6" id="KW-0067">ATP-binding</keyword>
<feature type="domain" description="Disease resistance R13L4/SHOC-2-like LRR" evidence="10">
    <location>
        <begin position="840"/>
        <end position="1014"/>
    </location>
</feature>
<evidence type="ECO:0000259" key="7">
    <source>
        <dbReference type="Pfam" id="PF00931"/>
    </source>
</evidence>
<feature type="domain" description="Disease resistance N-terminal" evidence="8">
    <location>
        <begin position="5"/>
        <end position="88"/>
    </location>
</feature>
<evidence type="ECO:0000259" key="10">
    <source>
        <dbReference type="Pfam" id="PF23598"/>
    </source>
</evidence>
<dbReference type="InterPro" id="IPR003591">
    <property type="entry name" value="Leu-rich_rpt_typical-subtyp"/>
</dbReference>
<evidence type="ECO:0000256" key="3">
    <source>
        <dbReference type="ARBA" id="ARBA00022737"/>
    </source>
</evidence>
<dbReference type="SUPFAM" id="SSF52540">
    <property type="entry name" value="P-loop containing nucleoside triphosphate hydrolases"/>
    <property type="match status" value="1"/>
</dbReference>